<dbReference type="Pfam" id="PF00058">
    <property type="entry name" value="Ldl_recept_b"/>
    <property type="match status" value="2"/>
</dbReference>
<dbReference type="PANTHER" id="PTHR24033">
    <property type="entry name" value="EGF-LIKE DOMAIN-CONTAINING PROTEIN"/>
    <property type="match status" value="1"/>
</dbReference>
<feature type="repeat" description="LDL-receptor class B" evidence="7">
    <location>
        <begin position="17"/>
        <end position="59"/>
    </location>
</feature>
<dbReference type="InterPro" id="IPR011042">
    <property type="entry name" value="6-blade_b-propeller_TolB-like"/>
</dbReference>
<dbReference type="InterPro" id="IPR000033">
    <property type="entry name" value="LDLR_classB_rpt"/>
</dbReference>
<dbReference type="Pfam" id="PF00008">
    <property type="entry name" value="EGF"/>
    <property type="match status" value="1"/>
</dbReference>
<evidence type="ECO:0000259" key="9">
    <source>
        <dbReference type="PROSITE" id="PS50026"/>
    </source>
</evidence>
<keyword evidence="10" id="KW-0449">Lipoprotein</keyword>
<feature type="disulfide bond" evidence="6">
    <location>
        <begin position="333"/>
        <end position="343"/>
    </location>
</feature>
<protein>
    <submittedName>
        <fullName evidence="10">Low-density lipoprotein receptor-related protein 1</fullName>
    </submittedName>
</protein>
<evidence type="ECO:0000256" key="8">
    <source>
        <dbReference type="SAM" id="Phobius"/>
    </source>
</evidence>
<dbReference type="Pfam" id="PF12661">
    <property type="entry name" value="hEGF"/>
    <property type="match status" value="2"/>
</dbReference>
<feature type="disulfide bond" evidence="6">
    <location>
        <begin position="317"/>
        <end position="326"/>
    </location>
</feature>
<feature type="disulfide bond" evidence="6">
    <location>
        <begin position="577"/>
        <end position="586"/>
    </location>
</feature>
<feature type="disulfide bond" evidence="6">
    <location>
        <begin position="389"/>
        <end position="398"/>
    </location>
</feature>
<keyword evidence="3" id="KW-0677">Repeat</keyword>
<feature type="disulfide bond" evidence="6">
    <location>
        <begin position="592"/>
        <end position="602"/>
    </location>
</feature>
<keyword evidence="5" id="KW-0325">Glycoprotein</keyword>
<feature type="disulfide bond" evidence="6">
    <location>
        <begin position="553"/>
        <end position="563"/>
    </location>
</feature>
<keyword evidence="8" id="KW-0472">Membrane</keyword>
<evidence type="ECO:0000256" key="5">
    <source>
        <dbReference type="ARBA" id="ARBA00023180"/>
    </source>
</evidence>
<sequence>VDHLIEPKSISVDWINHHVYWVDAGLDAISLASFDGALQQTVISTNLDQPNDIALDPEDGYMFWTDCGVYAKIERAQLDGSERQIIVEKNIIWPTGIAIDHPAKRVYWADPKASRIESVNLDGRHRHIIKAFSSVEKPYKIDVFEDYIYMTTTTSNAVARMDKFGHGNLTYLIRGLNKANDIVLVQENRQSNFTSPCVTDNFCGIDALCIAKNQTYAICLCSETVDQSNGDENPECIVPVPKPSSSSEPFCRLTCFNGGTCSLDENNEPSCSCKPEYDGSQCEISRCADFCKNKGICYADMSKNNAHYLKPDLKCNCPPLWTGERCESPSRRCDGFCYNGGICYYEKGERLCSCPGEFSGSRCEKCSSINCQNDGMCRVEASGNLSCACMAGFHGTFCELSKCDGFCQHGKCTITNGLPLCICEPGYSGKMCEQDLCNIHCLNGGTCKRGVKKTTCICPRGFQGRRCEQDRCGCLNGATCVSTKTENGFDYACHCPAKYSGTHCETFNPSSCDDIVCKNGGTCQMSKGIPICSCLSRWVGPLCEMLSDNWNKCLGYCLHGGVCTLPPNGVGPPLCTCPRGRAGKRCEISTSCNNFCFNHATCVPALNNDEKPTCFCPEGFVGLRCETRQPVTLPKSKESSAFTAEMVAAIGIPVCTVLLLLLLISFAVVIYFRRKRGLPFMHVRMQDSANVEINNPMYLKEDFDYEASEALNGSVSQETDEATNFTNPVYDSLYPVGEEKKGLLQGDAVSVEFRDGRVNGSSKAALNSLGDGGHPLA</sequence>
<gene>
    <name evidence="10" type="ORF">X975_15574</name>
</gene>
<dbReference type="PROSITE" id="PS51120">
    <property type="entry name" value="LDLRB"/>
    <property type="match status" value="3"/>
</dbReference>
<keyword evidence="2" id="KW-0732">Signal</keyword>
<accession>A0A087TPM6</accession>
<evidence type="ECO:0000256" key="7">
    <source>
        <dbReference type="PROSITE-ProRule" id="PRU00461"/>
    </source>
</evidence>
<evidence type="ECO:0000256" key="3">
    <source>
        <dbReference type="ARBA" id="ARBA00022737"/>
    </source>
</evidence>
<dbReference type="SMART" id="SM00135">
    <property type="entry name" value="LY"/>
    <property type="match status" value="4"/>
</dbReference>
<feature type="disulfide bond" evidence="6">
    <location>
        <begin position="495"/>
        <end position="504"/>
    </location>
</feature>
<dbReference type="SUPFAM" id="SSF57196">
    <property type="entry name" value="EGF/Laminin"/>
    <property type="match status" value="9"/>
</dbReference>
<evidence type="ECO:0000313" key="11">
    <source>
        <dbReference type="Proteomes" id="UP000054359"/>
    </source>
</evidence>
<feature type="non-terminal residue" evidence="10">
    <location>
        <position position="1"/>
    </location>
</feature>
<comment type="caution">
    <text evidence="6">Lacks conserved residue(s) required for the propagation of feature annotation.</text>
</comment>
<keyword evidence="4 6" id="KW-1015">Disulfide bond</keyword>
<keyword evidence="8" id="KW-1133">Transmembrane helix</keyword>
<dbReference type="EMBL" id="KK116206">
    <property type="protein sequence ID" value="KFM67065.1"/>
    <property type="molecule type" value="Genomic_DNA"/>
</dbReference>
<proteinExistence type="predicted"/>
<keyword evidence="1 6" id="KW-0245">EGF-like domain</keyword>
<keyword evidence="10" id="KW-0675">Receptor</keyword>
<organism evidence="10 11">
    <name type="scientific">Stegodyphus mimosarum</name>
    <name type="common">African social velvet spider</name>
    <dbReference type="NCBI Taxonomy" id="407821"/>
    <lineage>
        <taxon>Eukaryota</taxon>
        <taxon>Metazoa</taxon>
        <taxon>Ecdysozoa</taxon>
        <taxon>Arthropoda</taxon>
        <taxon>Chelicerata</taxon>
        <taxon>Arachnida</taxon>
        <taxon>Araneae</taxon>
        <taxon>Araneomorphae</taxon>
        <taxon>Entelegynae</taxon>
        <taxon>Eresoidea</taxon>
        <taxon>Eresidae</taxon>
        <taxon>Stegodyphus</taxon>
    </lineage>
</organism>
<dbReference type="PANTHER" id="PTHR24033:SF224">
    <property type="entry name" value="C-TYPE LECTIN"/>
    <property type="match status" value="1"/>
</dbReference>
<feature type="disulfide bond" evidence="6">
    <location>
        <begin position="287"/>
        <end position="297"/>
    </location>
</feature>
<feature type="transmembrane region" description="Helical" evidence="8">
    <location>
        <begin position="646"/>
        <end position="672"/>
    </location>
</feature>
<feature type="repeat" description="LDL-receptor class B" evidence="7">
    <location>
        <begin position="104"/>
        <end position="147"/>
    </location>
</feature>
<evidence type="ECO:0000313" key="10">
    <source>
        <dbReference type="EMBL" id="KFM67065.1"/>
    </source>
</evidence>
<dbReference type="Gene3D" id="2.120.10.30">
    <property type="entry name" value="TolB, C-terminal domain"/>
    <property type="match status" value="1"/>
</dbReference>
<dbReference type="OrthoDB" id="8831087at2759"/>
<evidence type="ECO:0000256" key="2">
    <source>
        <dbReference type="ARBA" id="ARBA00022729"/>
    </source>
</evidence>
<dbReference type="OMA" id="HEGNPIC"/>
<evidence type="ECO:0000256" key="1">
    <source>
        <dbReference type="ARBA" id="ARBA00022536"/>
    </source>
</evidence>
<feature type="non-terminal residue" evidence="10">
    <location>
        <position position="777"/>
    </location>
</feature>
<feature type="domain" description="EGF-like" evidence="9">
    <location>
        <begin position="549"/>
        <end position="587"/>
    </location>
</feature>
<feature type="domain" description="EGF-like" evidence="9">
    <location>
        <begin position="329"/>
        <end position="364"/>
    </location>
</feature>
<evidence type="ECO:0000256" key="4">
    <source>
        <dbReference type="ARBA" id="ARBA00023157"/>
    </source>
</evidence>
<feature type="disulfide bond" evidence="6">
    <location>
        <begin position="534"/>
        <end position="543"/>
    </location>
</feature>
<feature type="domain" description="EGF-like" evidence="9">
    <location>
        <begin position="247"/>
        <end position="283"/>
    </location>
</feature>
<feature type="disulfide bond" evidence="6">
    <location>
        <begin position="354"/>
        <end position="363"/>
    </location>
</feature>
<dbReference type="InterPro" id="IPR013032">
    <property type="entry name" value="EGF-like_CS"/>
</dbReference>
<dbReference type="SMART" id="SM00274">
    <property type="entry name" value="FOLN"/>
    <property type="match status" value="3"/>
</dbReference>
<feature type="disulfide bond" evidence="6">
    <location>
        <begin position="437"/>
        <end position="447"/>
    </location>
</feature>
<dbReference type="STRING" id="407821.A0A087TPM6"/>
<dbReference type="Gene3D" id="2.10.25.10">
    <property type="entry name" value="Laminin"/>
    <property type="match status" value="10"/>
</dbReference>
<feature type="domain" description="EGF-like" evidence="9">
    <location>
        <begin position="284"/>
        <end position="327"/>
    </location>
</feature>
<dbReference type="Proteomes" id="UP000054359">
    <property type="component" value="Unassembled WGS sequence"/>
</dbReference>
<feature type="repeat" description="LDL-receptor class B" evidence="7">
    <location>
        <begin position="60"/>
        <end position="103"/>
    </location>
</feature>
<feature type="domain" description="EGF-like" evidence="9">
    <location>
        <begin position="469"/>
        <end position="505"/>
    </location>
</feature>
<name>A0A087TPM6_STEMI</name>
<evidence type="ECO:0000256" key="6">
    <source>
        <dbReference type="PROSITE-ProRule" id="PRU00076"/>
    </source>
</evidence>
<feature type="domain" description="EGF-like" evidence="9">
    <location>
        <begin position="365"/>
        <end position="399"/>
    </location>
</feature>
<dbReference type="PROSITE" id="PS00022">
    <property type="entry name" value="EGF_1"/>
    <property type="match status" value="8"/>
</dbReference>
<dbReference type="PROSITE" id="PS01186">
    <property type="entry name" value="EGF_2"/>
    <property type="match status" value="2"/>
</dbReference>
<feature type="domain" description="EGF-like" evidence="9">
    <location>
        <begin position="588"/>
        <end position="626"/>
    </location>
</feature>
<feature type="disulfide bond" evidence="6">
    <location>
        <begin position="273"/>
        <end position="282"/>
    </location>
</feature>
<feature type="disulfide bond" evidence="6">
    <location>
        <begin position="251"/>
        <end position="261"/>
    </location>
</feature>
<dbReference type="InterPro" id="IPR003645">
    <property type="entry name" value="Fol_N"/>
</dbReference>
<dbReference type="FunFam" id="2.120.10.30:FF:000241">
    <property type="entry name" value="Low-density lipoprotein receptor-related protein 6"/>
    <property type="match status" value="1"/>
</dbReference>
<feature type="domain" description="EGF-like" evidence="9">
    <location>
        <begin position="433"/>
        <end position="468"/>
    </location>
</feature>
<dbReference type="AlphaFoldDB" id="A0A087TPM6"/>
<feature type="disulfide bond" evidence="6">
    <location>
        <begin position="458"/>
        <end position="467"/>
    </location>
</feature>
<dbReference type="SMART" id="SM00181">
    <property type="entry name" value="EGF"/>
    <property type="match status" value="10"/>
</dbReference>
<dbReference type="PROSITE" id="PS50026">
    <property type="entry name" value="EGF_3"/>
    <property type="match status" value="9"/>
</dbReference>
<keyword evidence="8" id="KW-0812">Transmembrane</keyword>
<dbReference type="InterPro" id="IPR051830">
    <property type="entry name" value="NOTCH_homolog"/>
</dbReference>
<feature type="disulfide bond" evidence="6">
    <location>
        <begin position="616"/>
        <end position="625"/>
    </location>
</feature>
<dbReference type="SUPFAM" id="SSF63825">
    <property type="entry name" value="YWTD domain"/>
    <property type="match status" value="1"/>
</dbReference>
<reference evidence="10 11" key="1">
    <citation type="submission" date="2013-11" db="EMBL/GenBank/DDBJ databases">
        <title>Genome sequencing of Stegodyphus mimosarum.</title>
        <authorList>
            <person name="Bechsgaard J."/>
        </authorList>
    </citation>
    <scope>NUCLEOTIDE SEQUENCE [LARGE SCALE GENOMIC DNA]</scope>
</reference>
<dbReference type="CDD" id="cd00054">
    <property type="entry name" value="EGF_CA"/>
    <property type="match status" value="1"/>
</dbReference>
<keyword evidence="11" id="KW-1185">Reference proteome</keyword>
<feature type="domain" description="EGF-like" evidence="9">
    <location>
        <begin position="508"/>
        <end position="544"/>
    </location>
</feature>
<dbReference type="InterPro" id="IPR000742">
    <property type="entry name" value="EGF"/>
</dbReference>